<evidence type="ECO:0000259" key="2">
    <source>
        <dbReference type="PROSITE" id="PS50853"/>
    </source>
</evidence>
<gene>
    <name evidence="3" type="ORF">DdX_03955</name>
</gene>
<dbReference type="PRINTS" id="PR00014">
    <property type="entry name" value="FNTYPEIII"/>
</dbReference>
<feature type="domain" description="Fibronectin type-III" evidence="2">
    <location>
        <begin position="23"/>
        <end position="127"/>
    </location>
</feature>
<evidence type="ECO:0000313" key="3">
    <source>
        <dbReference type="EMBL" id="KAI1723780.1"/>
    </source>
</evidence>
<dbReference type="SUPFAM" id="SSF49265">
    <property type="entry name" value="Fibronectin type III"/>
    <property type="match status" value="1"/>
</dbReference>
<protein>
    <submittedName>
        <fullName evidence="3">Titin</fullName>
    </submittedName>
</protein>
<feature type="compositionally biased region" description="Polar residues" evidence="1">
    <location>
        <begin position="1"/>
        <end position="13"/>
    </location>
</feature>
<dbReference type="SMART" id="SM00060">
    <property type="entry name" value="FN3"/>
    <property type="match status" value="1"/>
</dbReference>
<sequence length="176" mass="19327">MNGPSTNAPQVPQENCIKGPPPPPTGPLEVITSSQNKAGQFGKQILKWTPPQGLDQCGAPLLGYCVEKRDTRKSTWTFLLRTKETQADVGEGLVTGMGYLFRVAAENKFGAGEALEMSQPFQVTQKGVGKELVQEKEPSKEEKQIAKRQRKFLSFGFAKSLMSYCAFYAEAETALH</sequence>
<dbReference type="AlphaFoldDB" id="A0AAD4NB13"/>
<accession>A0AAD4NB13</accession>
<dbReference type="Pfam" id="PF00041">
    <property type="entry name" value="fn3"/>
    <property type="match status" value="1"/>
</dbReference>
<dbReference type="InterPro" id="IPR013783">
    <property type="entry name" value="Ig-like_fold"/>
</dbReference>
<keyword evidence="4" id="KW-1185">Reference proteome</keyword>
<evidence type="ECO:0000256" key="1">
    <source>
        <dbReference type="SAM" id="MobiDB-lite"/>
    </source>
</evidence>
<dbReference type="CDD" id="cd00063">
    <property type="entry name" value="FN3"/>
    <property type="match status" value="1"/>
</dbReference>
<dbReference type="EMBL" id="JAKKPZ010000003">
    <property type="protein sequence ID" value="KAI1723780.1"/>
    <property type="molecule type" value="Genomic_DNA"/>
</dbReference>
<proteinExistence type="predicted"/>
<evidence type="ECO:0000313" key="4">
    <source>
        <dbReference type="Proteomes" id="UP001201812"/>
    </source>
</evidence>
<dbReference type="Proteomes" id="UP001201812">
    <property type="component" value="Unassembled WGS sequence"/>
</dbReference>
<feature type="region of interest" description="Disordered" evidence="1">
    <location>
        <begin position="1"/>
        <end position="31"/>
    </location>
</feature>
<organism evidence="3 4">
    <name type="scientific">Ditylenchus destructor</name>
    <dbReference type="NCBI Taxonomy" id="166010"/>
    <lineage>
        <taxon>Eukaryota</taxon>
        <taxon>Metazoa</taxon>
        <taxon>Ecdysozoa</taxon>
        <taxon>Nematoda</taxon>
        <taxon>Chromadorea</taxon>
        <taxon>Rhabditida</taxon>
        <taxon>Tylenchina</taxon>
        <taxon>Tylenchomorpha</taxon>
        <taxon>Sphaerularioidea</taxon>
        <taxon>Anguinidae</taxon>
        <taxon>Anguininae</taxon>
        <taxon>Ditylenchus</taxon>
    </lineage>
</organism>
<reference evidence="3" key="1">
    <citation type="submission" date="2022-01" db="EMBL/GenBank/DDBJ databases">
        <title>Genome Sequence Resource for Two Populations of Ditylenchus destructor, the Migratory Endoparasitic Phytonematode.</title>
        <authorList>
            <person name="Zhang H."/>
            <person name="Lin R."/>
            <person name="Xie B."/>
        </authorList>
    </citation>
    <scope>NUCLEOTIDE SEQUENCE</scope>
    <source>
        <strain evidence="3">BazhouSP</strain>
    </source>
</reference>
<dbReference type="InterPro" id="IPR036116">
    <property type="entry name" value="FN3_sf"/>
</dbReference>
<name>A0AAD4NB13_9BILA</name>
<dbReference type="Gene3D" id="2.60.40.10">
    <property type="entry name" value="Immunoglobulins"/>
    <property type="match status" value="1"/>
</dbReference>
<comment type="caution">
    <text evidence="3">The sequence shown here is derived from an EMBL/GenBank/DDBJ whole genome shotgun (WGS) entry which is preliminary data.</text>
</comment>
<dbReference type="PROSITE" id="PS50853">
    <property type="entry name" value="FN3"/>
    <property type="match status" value="1"/>
</dbReference>
<dbReference type="InterPro" id="IPR003961">
    <property type="entry name" value="FN3_dom"/>
</dbReference>